<evidence type="ECO:0000256" key="5">
    <source>
        <dbReference type="ARBA" id="ARBA00022984"/>
    </source>
</evidence>
<feature type="binding site" evidence="8">
    <location>
        <position position="249"/>
    </location>
    <ligand>
        <name>substrate</name>
    </ligand>
</feature>
<dbReference type="GO" id="GO:0009252">
    <property type="term" value="P:peptidoglycan biosynthetic process"/>
    <property type="evidence" value="ECO:0007669"/>
    <property type="project" value="UniProtKB-KW"/>
</dbReference>
<evidence type="ECO:0000256" key="9">
    <source>
        <dbReference type="RuleBase" id="RU004016"/>
    </source>
</evidence>
<evidence type="ECO:0000259" key="10">
    <source>
        <dbReference type="Pfam" id="PF00768"/>
    </source>
</evidence>
<keyword evidence="5" id="KW-0573">Peptidoglycan synthesis</keyword>
<keyword evidence="6" id="KW-0961">Cell wall biogenesis/degradation</keyword>
<dbReference type="InterPro" id="IPR012338">
    <property type="entry name" value="Beta-lactam/transpept-like"/>
</dbReference>
<gene>
    <name evidence="11" type="ORF">A3A04_02060</name>
</gene>
<dbReference type="InterPro" id="IPR000871">
    <property type="entry name" value="Beta-lactam_class-A"/>
</dbReference>
<protein>
    <recommendedName>
        <fullName evidence="10">Peptidase S11 D-alanyl-D-alanine carboxypeptidase A N-terminal domain-containing protein</fullName>
    </recommendedName>
</protein>
<dbReference type="EMBL" id="MHJI01000021">
    <property type="protein sequence ID" value="OGY65229.1"/>
    <property type="molecule type" value="Genomic_DNA"/>
</dbReference>
<dbReference type="GO" id="GO:0008360">
    <property type="term" value="P:regulation of cell shape"/>
    <property type="evidence" value="ECO:0007669"/>
    <property type="project" value="UniProtKB-KW"/>
</dbReference>
<feature type="active site" description="Acyl-ester intermediate" evidence="7">
    <location>
        <position position="90"/>
    </location>
</feature>
<evidence type="ECO:0000256" key="7">
    <source>
        <dbReference type="PIRSR" id="PIRSR618044-1"/>
    </source>
</evidence>
<evidence type="ECO:0000256" key="1">
    <source>
        <dbReference type="ARBA" id="ARBA00007164"/>
    </source>
</evidence>
<name>A0A1G1ZLA7_9BACT</name>
<evidence type="ECO:0000256" key="4">
    <source>
        <dbReference type="ARBA" id="ARBA00022960"/>
    </source>
</evidence>
<dbReference type="PANTHER" id="PTHR35333:SF3">
    <property type="entry name" value="BETA-LACTAMASE-TYPE TRANSPEPTIDASE FOLD CONTAINING PROTEIN"/>
    <property type="match status" value="1"/>
</dbReference>
<dbReference type="Proteomes" id="UP000178517">
    <property type="component" value="Unassembled WGS sequence"/>
</dbReference>
<dbReference type="GO" id="GO:0008800">
    <property type="term" value="F:beta-lactamase activity"/>
    <property type="evidence" value="ECO:0007669"/>
    <property type="project" value="InterPro"/>
</dbReference>
<accession>A0A1G1ZLA7</accession>
<keyword evidence="2" id="KW-0732">Signal</keyword>
<keyword evidence="3" id="KW-0378">Hydrolase</keyword>
<comment type="similarity">
    <text evidence="1 9">Belongs to the peptidase S11 family.</text>
</comment>
<dbReference type="Pfam" id="PF00768">
    <property type="entry name" value="Peptidase_S11"/>
    <property type="match status" value="1"/>
</dbReference>
<dbReference type="PRINTS" id="PR00725">
    <property type="entry name" value="DADACBPTASE1"/>
</dbReference>
<feature type="active site" evidence="7">
    <location>
        <position position="145"/>
    </location>
</feature>
<dbReference type="AlphaFoldDB" id="A0A1G1ZLA7"/>
<dbReference type="InterPro" id="IPR001967">
    <property type="entry name" value="Peptidase_S11_N"/>
</dbReference>
<evidence type="ECO:0000313" key="11">
    <source>
        <dbReference type="EMBL" id="OGY65229.1"/>
    </source>
</evidence>
<organism evidence="11 12">
    <name type="scientific">Candidatus Harrisonbacteria bacterium RIFCSPLOWO2_01_FULL_40_28</name>
    <dbReference type="NCBI Taxonomy" id="1798406"/>
    <lineage>
        <taxon>Bacteria</taxon>
        <taxon>Candidatus Harrisoniibacteriota</taxon>
    </lineage>
</organism>
<feature type="active site" description="Proton acceptor" evidence="7">
    <location>
        <position position="93"/>
    </location>
</feature>
<dbReference type="GO" id="GO:0071555">
    <property type="term" value="P:cell wall organization"/>
    <property type="evidence" value="ECO:0007669"/>
    <property type="project" value="UniProtKB-KW"/>
</dbReference>
<dbReference type="GO" id="GO:0009002">
    <property type="term" value="F:serine-type D-Ala-D-Ala carboxypeptidase activity"/>
    <property type="evidence" value="ECO:0007669"/>
    <property type="project" value="InterPro"/>
</dbReference>
<dbReference type="PANTHER" id="PTHR35333">
    <property type="entry name" value="BETA-LACTAMASE"/>
    <property type="match status" value="1"/>
</dbReference>
<evidence type="ECO:0000256" key="6">
    <source>
        <dbReference type="ARBA" id="ARBA00023316"/>
    </source>
</evidence>
<comment type="caution">
    <text evidence="11">The sequence shown here is derived from an EMBL/GenBank/DDBJ whole genome shotgun (WGS) entry which is preliminary data.</text>
</comment>
<evidence type="ECO:0000256" key="8">
    <source>
        <dbReference type="PIRSR" id="PIRSR618044-2"/>
    </source>
</evidence>
<dbReference type="GO" id="GO:0046677">
    <property type="term" value="P:response to antibiotic"/>
    <property type="evidence" value="ECO:0007669"/>
    <property type="project" value="InterPro"/>
</dbReference>
<dbReference type="GO" id="GO:0006508">
    <property type="term" value="P:proteolysis"/>
    <property type="evidence" value="ECO:0007669"/>
    <property type="project" value="InterPro"/>
</dbReference>
<dbReference type="InterPro" id="IPR018044">
    <property type="entry name" value="Peptidase_S11"/>
</dbReference>
<evidence type="ECO:0000256" key="2">
    <source>
        <dbReference type="ARBA" id="ARBA00022729"/>
    </source>
</evidence>
<dbReference type="Gene3D" id="3.40.710.10">
    <property type="entry name" value="DD-peptidase/beta-lactamase superfamily"/>
    <property type="match status" value="1"/>
</dbReference>
<proteinExistence type="inferred from homology"/>
<feature type="domain" description="Peptidase S11 D-alanyl-D-alanine carboxypeptidase A N-terminal" evidence="10">
    <location>
        <begin position="57"/>
        <end position="277"/>
    </location>
</feature>
<evidence type="ECO:0000256" key="3">
    <source>
        <dbReference type="ARBA" id="ARBA00022801"/>
    </source>
</evidence>
<keyword evidence="4" id="KW-0133">Cell shape</keyword>
<dbReference type="GO" id="GO:0030655">
    <property type="term" value="P:beta-lactam antibiotic catabolic process"/>
    <property type="evidence" value="ECO:0007669"/>
    <property type="project" value="InterPro"/>
</dbReference>
<dbReference type="SUPFAM" id="SSF56601">
    <property type="entry name" value="beta-lactamase/transpeptidase-like"/>
    <property type="match status" value="1"/>
</dbReference>
<evidence type="ECO:0000313" key="12">
    <source>
        <dbReference type="Proteomes" id="UP000178517"/>
    </source>
</evidence>
<dbReference type="STRING" id="1798406.A3A04_02060"/>
<sequence>MYYYFITLLILVTIIRFSVSSIDREQDPGYVRHAFQNERSTAPASLLTTPYIREYPEKPPLTSRAELVLNLESGVTMLEEAGEDYWPIASITKLMTAVIVREKMGNNERIEINKEMTGTEGGAGNLLTGEVYSSLDLMKAMLLVSSNDAAEALARSYGREKFITLMNKKAHTLGMTHTSFNDPTGLSIANQSSLRDLVLFTKYVFTKHPEIFTISRAKSAVLEEGKWGRRNVIVNFNEFTGSPEWIGGKTGYLEESRGNLLSLFALDSEQFLIIVLGSENRFGDTRNLWEWTKAAMQ</sequence>
<reference evidence="11 12" key="1">
    <citation type="journal article" date="2016" name="Nat. Commun.">
        <title>Thousands of microbial genomes shed light on interconnected biogeochemical processes in an aquifer system.</title>
        <authorList>
            <person name="Anantharaman K."/>
            <person name="Brown C.T."/>
            <person name="Hug L.A."/>
            <person name="Sharon I."/>
            <person name="Castelle C.J."/>
            <person name="Probst A.J."/>
            <person name="Thomas B.C."/>
            <person name="Singh A."/>
            <person name="Wilkins M.J."/>
            <person name="Karaoz U."/>
            <person name="Brodie E.L."/>
            <person name="Williams K.H."/>
            <person name="Hubbard S.S."/>
            <person name="Banfield J.F."/>
        </authorList>
    </citation>
    <scope>NUCLEOTIDE SEQUENCE [LARGE SCALE GENOMIC DNA]</scope>
</reference>